<dbReference type="EMBL" id="JARKIF010000016">
    <property type="protein sequence ID" value="KAJ7620950.1"/>
    <property type="molecule type" value="Genomic_DNA"/>
</dbReference>
<dbReference type="PANTHER" id="PTHR10270:SF161">
    <property type="entry name" value="SEX-DETERMINING REGION Y PROTEIN"/>
    <property type="match status" value="1"/>
</dbReference>
<feature type="compositionally biased region" description="Basic residues" evidence="4">
    <location>
        <begin position="96"/>
        <end position="107"/>
    </location>
</feature>
<accession>A0AAD7BGW6</accession>
<dbReference type="Gene3D" id="1.10.30.10">
    <property type="entry name" value="High mobility group box domain"/>
    <property type="match status" value="1"/>
</dbReference>
<dbReference type="Pfam" id="PF00505">
    <property type="entry name" value="HMG_box"/>
    <property type="match status" value="1"/>
</dbReference>
<keyword evidence="3" id="KW-0539">Nucleus</keyword>
<reference evidence="6" key="1">
    <citation type="submission" date="2023-03" db="EMBL/GenBank/DDBJ databases">
        <title>Massive genome expansion in bonnet fungi (Mycena s.s.) driven by repeated elements and novel gene families across ecological guilds.</title>
        <authorList>
            <consortium name="Lawrence Berkeley National Laboratory"/>
            <person name="Harder C.B."/>
            <person name="Miyauchi S."/>
            <person name="Viragh M."/>
            <person name="Kuo A."/>
            <person name="Thoen E."/>
            <person name="Andreopoulos B."/>
            <person name="Lu D."/>
            <person name="Skrede I."/>
            <person name="Drula E."/>
            <person name="Henrissat B."/>
            <person name="Morin E."/>
            <person name="Kohler A."/>
            <person name="Barry K."/>
            <person name="LaButti K."/>
            <person name="Morin E."/>
            <person name="Salamov A."/>
            <person name="Lipzen A."/>
            <person name="Mereny Z."/>
            <person name="Hegedus B."/>
            <person name="Baldrian P."/>
            <person name="Stursova M."/>
            <person name="Weitz H."/>
            <person name="Taylor A."/>
            <person name="Grigoriev I.V."/>
            <person name="Nagy L.G."/>
            <person name="Martin F."/>
            <person name="Kauserud H."/>
        </authorList>
    </citation>
    <scope>NUCLEOTIDE SEQUENCE</scope>
    <source>
        <strain evidence="6">9284</strain>
    </source>
</reference>
<dbReference type="SMART" id="SM00398">
    <property type="entry name" value="HMG"/>
    <property type="match status" value="1"/>
</dbReference>
<sequence length="369" mass="39105">MDDEDYSLYADDAALTSQTLNPDGTPKRPMNAFMIFARRRRPQVSAENQSMRTGDISKILSQEWKAMLPNDKQFYQTQAKQLKETFNAKYPDYVYRRRPNNTRKRRKPDVAARGDTDEAESSPDAEEPPQLPDNSHPRYSHASSDYGYSHARTASYPYPPFENPRGGQYYPSGSAYDAHAGLRKAQSIPAMTMPLSLSPSQHWTPLPASSNGGFFSSSHHSSYGNGGSGGNAYPSAPSPREGPARGSSHSPRYSPYTTSSSLPSSAGYSHSAYSSSSSSASSASPSFSSASPSYAASSSGGGGSGGGGGGFGISAGFGSGYAAPRALVGAGGIGLLDLMDPPTSDGHGSSSSTARGEDYNSYWRADKLL</sequence>
<gene>
    <name evidence="6" type="ORF">FB45DRAFT_927970</name>
</gene>
<dbReference type="GO" id="GO:0030154">
    <property type="term" value="P:cell differentiation"/>
    <property type="evidence" value="ECO:0007669"/>
    <property type="project" value="TreeGrafter"/>
</dbReference>
<dbReference type="SUPFAM" id="SSF47095">
    <property type="entry name" value="HMG-box"/>
    <property type="match status" value="1"/>
</dbReference>
<protein>
    <recommendedName>
        <fullName evidence="5">HMG box domain-containing protein</fullName>
    </recommendedName>
</protein>
<dbReference type="GO" id="GO:0005634">
    <property type="term" value="C:nucleus"/>
    <property type="evidence" value="ECO:0007669"/>
    <property type="project" value="UniProtKB-UniRule"/>
</dbReference>
<evidence type="ECO:0000259" key="5">
    <source>
        <dbReference type="PROSITE" id="PS50118"/>
    </source>
</evidence>
<feature type="DNA-binding region" description="HMG box" evidence="3">
    <location>
        <begin position="26"/>
        <end position="94"/>
    </location>
</feature>
<evidence type="ECO:0000256" key="1">
    <source>
        <dbReference type="ARBA" id="ARBA00023125"/>
    </source>
</evidence>
<feature type="compositionally biased region" description="Gly residues" evidence="4">
    <location>
        <begin position="299"/>
        <end position="309"/>
    </location>
</feature>
<proteinExistence type="predicted"/>
<comment type="caution">
    <text evidence="6">The sequence shown here is derived from an EMBL/GenBank/DDBJ whole genome shotgun (WGS) entry which is preliminary data.</text>
</comment>
<feature type="compositionally biased region" description="Low complexity" evidence="4">
    <location>
        <begin position="247"/>
        <end position="298"/>
    </location>
</feature>
<evidence type="ECO:0000313" key="7">
    <source>
        <dbReference type="Proteomes" id="UP001221142"/>
    </source>
</evidence>
<dbReference type="PANTHER" id="PTHR10270">
    <property type="entry name" value="SOX TRANSCRIPTION FACTOR"/>
    <property type="match status" value="1"/>
</dbReference>
<evidence type="ECO:0000313" key="6">
    <source>
        <dbReference type="EMBL" id="KAJ7620950.1"/>
    </source>
</evidence>
<feature type="compositionally biased region" description="Acidic residues" evidence="4">
    <location>
        <begin position="117"/>
        <end position="127"/>
    </location>
</feature>
<keyword evidence="7" id="KW-1185">Reference proteome</keyword>
<dbReference type="AlphaFoldDB" id="A0AAD7BGW6"/>
<feature type="region of interest" description="Disordered" evidence="4">
    <location>
        <begin position="220"/>
        <end position="309"/>
    </location>
</feature>
<dbReference type="GO" id="GO:0001228">
    <property type="term" value="F:DNA-binding transcription activator activity, RNA polymerase II-specific"/>
    <property type="evidence" value="ECO:0007669"/>
    <property type="project" value="TreeGrafter"/>
</dbReference>
<dbReference type="GO" id="GO:0000978">
    <property type="term" value="F:RNA polymerase II cis-regulatory region sequence-specific DNA binding"/>
    <property type="evidence" value="ECO:0007669"/>
    <property type="project" value="TreeGrafter"/>
</dbReference>
<dbReference type="InterPro" id="IPR036910">
    <property type="entry name" value="HMG_box_dom_sf"/>
</dbReference>
<evidence type="ECO:0000256" key="4">
    <source>
        <dbReference type="SAM" id="MobiDB-lite"/>
    </source>
</evidence>
<name>A0AAD7BGW6_9AGAR</name>
<feature type="domain" description="HMG box" evidence="5">
    <location>
        <begin position="26"/>
        <end position="94"/>
    </location>
</feature>
<dbReference type="Proteomes" id="UP001221142">
    <property type="component" value="Unassembled WGS sequence"/>
</dbReference>
<evidence type="ECO:0000256" key="3">
    <source>
        <dbReference type="PROSITE-ProRule" id="PRU00267"/>
    </source>
</evidence>
<organism evidence="6 7">
    <name type="scientific">Roridomyces roridus</name>
    <dbReference type="NCBI Taxonomy" id="1738132"/>
    <lineage>
        <taxon>Eukaryota</taxon>
        <taxon>Fungi</taxon>
        <taxon>Dikarya</taxon>
        <taxon>Basidiomycota</taxon>
        <taxon>Agaricomycotina</taxon>
        <taxon>Agaricomycetes</taxon>
        <taxon>Agaricomycetidae</taxon>
        <taxon>Agaricales</taxon>
        <taxon>Marasmiineae</taxon>
        <taxon>Mycenaceae</taxon>
        <taxon>Roridomyces</taxon>
    </lineage>
</organism>
<dbReference type="PROSITE" id="PS50118">
    <property type="entry name" value="HMG_BOX_2"/>
    <property type="match status" value="1"/>
</dbReference>
<keyword evidence="2" id="KW-0804">Transcription</keyword>
<feature type="region of interest" description="Disordered" evidence="4">
    <location>
        <begin position="333"/>
        <end position="357"/>
    </location>
</feature>
<dbReference type="InterPro" id="IPR009071">
    <property type="entry name" value="HMG_box_dom"/>
</dbReference>
<dbReference type="InterPro" id="IPR050140">
    <property type="entry name" value="SRY-related_HMG-box_TF-like"/>
</dbReference>
<keyword evidence="1 3" id="KW-0238">DNA-binding</keyword>
<feature type="region of interest" description="Disordered" evidence="4">
    <location>
        <begin position="93"/>
        <end position="145"/>
    </location>
</feature>
<evidence type="ECO:0000256" key="2">
    <source>
        <dbReference type="ARBA" id="ARBA00023163"/>
    </source>
</evidence>